<dbReference type="GO" id="GO:0006950">
    <property type="term" value="P:response to stress"/>
    <property type="evidence" value="ECO:0007669"/>
    <property type="project" value="UniProtKB-ARBA"/>
</dbReference>
<reference evidence="2 3" key="1">
    <citation type="submission" date="2016-01" db="EMBL/GenBank/DDBJ databases">
        <title>The draft genome sequence of Aquimarina sp. RZW4-3-2.</title>
        <authorList>
            <person name="Wang Y."/>
        </authorList>
    </citation>
    <scope>NUCLEOTIDE SEQUENCE [LARGE SCALE GENOMIC DNA]</scope>
    <source>
        <strain evidence="2 3">RZW4-3-2</strain>
    </source>
</reference>
<dbReference type="Proteomes" id="UP000076715">
    <property type="component" value="Unassembled WGS sequence"/>
</dbReference>
<dbReference type="RefSeq" id="WP_082832403.1">
    <property type="nucleotide sequence ID" value="NZ_LQRT01000010.1"/>
</dbReference>
<feature type="domain" description="Lipocalin/cytosolic fatty-acid binding" evidence="1">
    <location>
        <begin position="68"/>
        <end position="215"/>
    </location>
</feature>
<dbReference type="InterPro" id="IPR012674">
    <property type="entry name" value="Calycin"/>
</dbReference>
<dbReference type="SUPFAM" id="SSF50814">
    <property type="entry name" value="Lipocalins"/>
    <property type="match status" value="1"/>
</dbReference>
<gene>
    <name evidence="2" type="ORF">AWE51_24465</name>
</gene>
<evidence type="ECO:0000313" key="3">
    <source>
        <dbReference type="Proteomes" id="UP000076715"/>
    </source>
</evidence>
<dbReference type="STRING" id="1642818.AWE51_24465"/>
<proteinExistence type="predicted"/>
<dbReference type="PROSITE" id="PS51257">
    <property type="entry name" value="PROKAR_LIPOPROTEIN"/>
    <property type="match status" value="1"/>
</dbReference>
<dbReference type="InterPro" id="IPR000566">
    <property type="entry name" value="Lipocln_cytosolic_FA-bd_dom"/>
</dbReference>
<dbReference type="PANTHER" id="PTHR10612">
    <property type="entry name" value="APOLIPOPROTEIN D"/>
    <property type="match status" value="1"/>
</dbReference>
<dbReference type="InterPro" id="IPR047202">
    <property type="entry name" value="Lipocalin_Blc-like_dom"/>
</dbReference>
<dbReference type="OrthoDB" id="594739at2"/>
<evidence type="ECO:0000259" key="1">
    <source>
        <dbReference type="Pfam" id="PF08212"/>
    </source>
</evidence>
<dbReference type="CDD" id="cd19438">
    <property type="entry name" value="lipocalin_Blc-like"/>
    <property type="match status" value="1"/>
</dbReference>
<organism evidence="2 3">
    <name type="scientific">Aquimarina aggregata</name>
    <dbReference type="NCBI Taxonomy" id="1642818"/>
    <lineage>
        <taxon>Bacteria</taxon>
        <taxon>Pseudomonadati</taxon>
        <taxon>Bacteroidota</taxon>
        <taxon>Flavobacteriia</taxon>
        <taxon>Flavobacteriales</taxon>
        <taxon>Flavobacteriaceae</taxon>
        <taxon>Aquimarina</taxon>
    </lineage>
</organism>
<evidence type="ECO:0000313" key="2">
    <source>
        <dbReference type="EMBL" id="KZS40957.1"/>
    </source>
</evidence>
<dbReference type="AlphaFoldDB" id="A0A163B0P7"/>
<accession>A0A163B0P7</accession>
<dbReference type="Gene3D" id="2.40.128.20">
    <property type="match status" value="1"/>
</dbReference>
<dbReference type="PROSITE" id="PS00213">
    <property type="entry name" value="LIPOCALIN"/>
    <property type="match status" value="1"/>
</dbReference>
<keyword evidence="3" id="KW-1185">Reference proteome</keyword>
<sequence>MKNIISVLTIGLSILLLTSCEKQSLDKDYPKSIEAIANNDIQSIVNEAISQTSLKKQQKGPVQTVNFVDLSRYTGRWYELANFPSFFSENCSCTTADYALNAEGISVFNNCTLTTTGMFNSINGTAVAVDQQTNAKLNVFFGPVPGDYWIIDLIGFDEDEPYNFSVVSGPNRDSLFLLSRTPQITTFKQKIALFKIFVNLILQGYDLTKLEFTPQSQDCLYP</sequence>
<comment type="caution">
    <text evidence="2">The sequence shown here is derived from an EMBL/GenBank/DDBJ whole genome shotgun (WGS) entry which is preliminary data.</text>
</comment>
<dbReference type="EMBL" id="LQRT01000010">
    <property type="protein sequence ID" value="KZS40957.1"/>
    <property type="molecule type" value="Genomic_DNA"/>
</dbReference>
<dbReference type="Pfam" id="PF08212">
    <property type="entry name" value="Lipocalin_2"/>
    <property type="match status" value="1"/>
</dbReference>
<protein>
    <recommendedName>
        <fullName evidence="1">Lipocalin/cytosolic fatty-acid binding domain-containing protein</fullName>
    </recommendedName>
</protein>
<name>A0A163B0P7_9FLAO</name>
<dbReference type="PANTHER" id="PTHR10612:SF34">
    <property type="entry name" value="APOLIPOPROTEIN D"/>
    <property type="match status" value="1"/>
</dbReference>
<dbReference type="InterPro" id="IPR022272">
    <property type="entry name" value="Lipocalin_CS"/>
</dbReference>